<protein>
    <submittedName>
        <fullName evidence="2">Amidohydrolase</fullName>
    </submittedName>
</protein>
<comment type="caution">
    <text evidence="2">The sequence shown here is derived from an EMBL/GenBank/DDBJ whole genome shotgun (WGS) entry which is preliminary data.</text>
</comment>
<dbReference type="Gene3D" id="3.20.20.140">
    <property type="entry name" value="Metal-dependent hydrolases"/>
    <property type="match status" value="1"/>
</dbReference>
<dbReference type="Pfam" id="PF01979">
    <property type="entry name" value="Amidohydro_1"/>
    <property type="match status" value="1"/>
</dbReference>
<dbReference type="Gene3D" id="2.30.40.10">
    <property type="entry name" value="Urease, subunit C, domain 1"/>
    <property type="match status" value="1"/>
</dbReference>
<dbReference type="Proteomes" id="UP000298860">
    <property type="component" value="Unassembled WGS sequence"/>
</dbReference>
<name>A0A4D4J5V6_9PSEU</name>
<dbReference type="PANTHER" id="PTHR43135">
    <property type="entry name" value="ALPHA-D-RIBOSE 1-METHYLPHOSPHONATE 5-TRIPHOSPHATE DIPHOSPHATASE"/>
    <property type="match status" value="1"/>
</dbReference>
<dbReference type="EMBL" id="BJFL01000008">
    <property type="protein sequence ID" value="GDY30482.1"/>
    <property type="molecule type" value="Genomic_DNA"/>
</dbReference>
<proteinExistence type="predicted"/>
<gene>
    <name evidence="2" type="ORF">GTS_21150</name>
</gene>
<dbReference type="PANTHER" id="PTHR43135:SF3">
    <property type="entry name" value="ALPHA-D-RIBOSE 1-METHYLPHOSPHONATE 5-TRIPHOSPHATE DIPHOSPHATASE"/>
    <property type="match status" value="1"/>
</dbReference>
<keyword evidence="3" id="KW-1185">Reference proteome</keyword>
<dbReference type="InterPro" id="IPR006680">
    <property type="entry name" value="Amidohydro-rel"/>
</dbReference>
<organism evidence="2 3">
    <name type="scientific">Gandjariella thermophila</name>
    <dbReference type="NCBI Taxonomy" id="1931992"/>
    <lineage>
        <taxon>Bacteria</taxon>
        <taxon>Bacillati</taxon>
        <taxon>Actinomycetota</taxon>
        <taxon>Actinomycetes</taxon>
        <taxon>Pseudonocardiales</taxon>
        <taxon>Pseudonocardiaceae</taxon>
        <taxon>Gandjariella</taxon>
    </lineage>
</organism>
<evidence type="ECO:0000313" key="2">
    <source>
        <dbReference type="EMBL" id="GDY30482.1"/>
    </source>
</evidence>
<sequence length="400" mass="41330">MDLLIFVARILPGDAGQRIDDGAVLVSDGRIVAAGHRDEVEPLAPPSAERVSFPTGTALPGLIDCHVHLAFDAGPDIAAAVAGENTALVLGMAARAQRLLDAGVTTVRDLGDRAGLAVRVRDAIAAGHLAGPRILAATVPLTIPGGHCWFLGGEVDGERSIRDAVRRNADAGADVIKIMVTGGHLTPTGPGMWDSQFGADEVRVAVEEAGRFGLPVAAHAHGTDGIAAAVAAGVTTIEHCTWLRDGGFDAPEDLVARIVDAGIYVCPAISRNWRGFAKRFGEDNAAELFDRLRWMDERGVRLAAGTDTGVPGAVFADPVGALEVFAHVGFAPERIIELATVDAAAALGLPDTGRLVPGNRADVLVVDGDPVAGLAALRDVRLVLAGGRPHVPTTAALRST</sequence>
<dbReference type="InterPro" id="IPR032466">
    <property type="entry name" value="Metal_Hydrolase"/>
</dbReference>
<dbReference type="RefSeq" id="WP_225978279.1">
    <property type="nucleotide sequence ID" value="NZ_BJFL01000008.1"/>
</dbReference>
<dbReference type="AlphaFoldDB" id="A0A4D4J5V6"/>
<dbReference type="GO" id="GO:0016810">
    <property type="term" value="F:hydrolase activity, acting on carbon-nitrogen (but not peptide) bonds"/>
    <property type="evidence" value="ECO:0007669"/>
    <property type="project" value="InterPro"/>
</dbReference>
<reference evidence="3" key="1">
    <citation type="submission" date="2019-04" db="EMBL/GenBank/DDBJ databases">
        <title>Draft genome sequence of Pseudonocardiaceae bacterium SL3-2-4.</title>
        <authorList>
            <person name="Ningsih F."/>
            <person name="Yokota A."/>
            <person name="Sakai Y."/>
            <person name="Nanatani K."/>
            <person name="Yabe S."/>
            <person name="Oetari A."/>
            <person name="Sjamsuridzal W."/>
        </authorList>
    </citation>
    <scope>NUCLEOTIDE SEQUENCE [LARGE SCALE GENOMIC DNA]</scope>
    <source>
        <strain evidence="3">SL3-2-4</strain>
    </source>
</reference>
<keyword evidence="2" id="KW-0378">Hydrolase</keyword>
<dbReference type="SUPFAM" id="SSF51338">
    <property type="entry name" value="Composite domain of metallo-dependent hydrolases"/>
    <property type="match status" value="2"/>
</dbReference>
<dbReference type="InterPro" id="IPR011059">
    <property type="entry name" value="Metal-dep_hydrolase_composite"/>
</dbReference>
<dbReference type="InterPro" id="IPR051781">
    <property type="entry name" value="Metallo-dep_Hydrolase"/>
</dbReference>
<accession>A0A4D4J5V6</accession>
<feature type="domain" description="Amidohydrolase-related" evidence="1">
    <location>
        <begin position="58"/>
        <end position="383"/>
    </location>
</feature>
<evidence type="ECO:0000313" key="3">
    <source>
        <dbReference type="Proteomes" id="UP000298860"/>
    </source>
</evidence>
<evidence type="ECO:0000259" key="1">
    <source>
        <dbReference type="Pfam" id="PF01979"/>
    </source>
</evidence>
<dbReference type="SUPFAM" id="SSF51556">
    <property type="entry name" value="Metallo-dependent hydrolases"/>
    <property type="match status" value="1"/>
</dbReference>